<dbReference type="Proteomes" id="UP001062846">
    <property type="component" value="Chromosome 9"/>
</dbReference>
<organism evidence="1 2">
    <name type="scientific">Rhododendron molle</name>
    <name type="common">Chinese azalea</name>
    <name type="synonym">Azalea mollis</name>
    <dbReference type="NCBI Taxonomy" id="49168"/>
    <lineage>
        <taxon>Eukaryota</taxon>
        <taxon>Viridiplantae</taxon>
        <taxon>Streptophyta</taxon>
        <taxon>Embryophyta</taxon>
        <taxon>Tracheophyta</taxon>
        <taxon>Spermatophyta</taxon>
        <taxon>Magnoliopsida</taxon>
        <taxon>eudicotyledons</taxon>
        <taxon>Gunneridae</taxon>
        <taxon>Pentapetalae</taxon>
        <taxon>asterids</taxon>
        <taxon>Ericales</taxon>
        <taxon>Ericaceae</taxon>
        <taxon>Ericoideae</taxon>
        <taxon>Rhodoreae</taxon>
        <taxon>Rhododendron</taxon>
    </lineage>
</organism>
<evidence type="ECO:0000313" key="1">
    <source>
        <dbReference type="EMBL" id="KAI8537592.1"/>
    </source>
</evidence>
<accession>A0ACC0M9H6</accession>
<keyword evidence="2" id="KW-1185">Reference proteome</keyword>
<evidence type="ECO:0000313" key="2">
    <source>
        <dbReference type="Proteomes" id="UP001062846"/>
    </source>
</evidence>
<comment type="caution">
    <text evidence="1">The sequence shown here is derived from an EMBL/GenBank/DDBJ whole genome shotgun (WGS) entry which is preliminary data.</text>
</comment>
<sequence>MSDGVPPWLVDDPKEIAALWSAVEGITFTDDQPPTTEEINQQCRLFTDEEWDLYKKTHEESEECGFDTIELPANVAQIGVHVPLPVSEEEEPLMYADLIDDSKAAIDHYNNENGTNFEVVKVLKANWRLVEGAHIYITFQAENKTTGAFDNFQAIIYVFVGVKEVQLVRLEPKKSQLLQESDKEARLDLPSKKKARLDMMSPSESKCTPRSLKKTGTGPKSVGTDLTQSNPKSPMAGAGSAHYVPYESTGSHNLQAHVQRSLIVAYMLEQQQLIWTVI</sequence>
<protein>
    <submittedName>
        <fullName evidence="1">Uncharacterized protein</fullName>
    </submittedName>
</protein>
<dbReference type="EMBL" id="CM046396">
    <property type="protein sequence ID" value="KAI8537592.1"/>
    <property type="molecule type" value="Genomic_DNA"/>
</dbReference>
<gene>
    <name evidence="1" type="ORF">RHMOL_Rhmol09G0036100</name>
</gene>
<proteinExistence type="predicted"/>
<name>A0ACC0M9H6_RHOML</name>
<reference evidence="1" key="1">
    <citation type="submission" date="2022-02" db="EMBL/GenBank/DDBJ databases">
        <title>Plant Genome Project.</title>
        <authorList>
            <person name="Zhang R.-G."/>
        </authorList>
    </citation>
    <scope>NUCLEOTIDE SEQUENCE</scope>
    <source>
        <strain evidence="1">AT1</strain>
    </source>
</reference>